<name>A0A8J3DRE3_9HYPH</name>
<dbReference type="PROSITE" id="PS01117">
    <property type="entry name" value="HTH_MARR_1"/>
    <property type="match status" value="1"/>
</dbReference>
<dbReference type="GO" id="GO:0003677">
    <property type="term" value="F:DNA binding"/>
    <property type="evidence" value="ECO:0007669"/>
    <property type="project" value="UniProtKB-KW"/>
</dbReference>
<protein>
    <submittedName>
        <fullName evidence="5">MarR family transcriptional regulator</fullName>
    </submittedName>
</protein>
<dbReference type="InterPro" id="IPR023187">
    <property type="entry name" value="Tscrpt_reg_MarR-type_CS"/>
</dbReference>
<dbReference type="PANTHER" id="PTHR42756:SF1">
    <property type="entry name" value="TRANSCRIPTIONAL REPRESSOR OF EMRAB OPERON"/>
    <property type="match status" value="1"/>
</dbReference>
<keyword evidence="3" id="KW-0804">Transcription</keyword>
<evidence type="ECO:0000259" key="4">
    <source>
        <dbReference type="PROSITE" id="PS50995"/>
    </source>
</evidence>
<evidence type="ECO:0000256" key="1">
    <source>
        <dbReference type="ARBA" id="ARBA00023015"/>
    </source>
</evidence>
<dbReference type="RefSeq" id="WP_189504716.1">
    <property type="nucleotide sequence ID" value="NZ_BMZQ01000002.1"/>
</dbReference>
<evidence type="ECO:0000313" key="6">
    <source>
        <dbReference type="Proteomes" id="UP000630142"/>
    </source>
</evidence>
<accession>A0A8J3DRE3</accession>
<gene>
    <name evidence="5" type="ORF">GCM10016234_27350</name>
</gene>
<evidence type="ECO:0000256" key="2">
    <source>
        <dbReference type="ARBA" id="ARBA00023125"/>
    </source>
</evidence>
<reference evidence="5" key="2">
    <citation type="submission" date="2020-09" db="EMBL/GenBank/DDBJ databases">
        <authorList>
            <person name="Sun Q."/>
            <person name="Kim S."/>
        </authorList>
    </citation>
    <scope>NUCLEOTIDE SEQUENCE</scope>
    <source>
        <strain evidence="5">KCTC 42249</strain>
    </source>
</reference>
<dbReference type="PANTHER" id="PTHR42756">
    <property type="entry name" value="TRANSCRIPTIONAL REGULATOR, MARR"/>
    <property type="match status" value="1"/>
</dbReference>
<keyword evidence="2" id="KW-0238">DNA-binding</keyword>
<dbReference type="Gene3D" id="1.10.10.10">
    <property type="entry name" value="Winged helix-like DNA-binding domain superfamily/Winged helix DNA-binding domain"/>
    <property type="match status" value="1"/>
</dbReference>
<evidence type="ECO:0000313" key="5">
    <source>
        <dbReference type="EMBL" id="GHD17789.1"/>
    </source>
</evidence>
<sequence>MARTLDPDSFGFLVTDLSRLLRNEADQRFKDARCDMTHGEGRVLAHAARAGTVRQNVLAERMGIEAMTLSGLLDRLETRGLVKRTPDPADRRAKLISVTEAADALLDKVQQVSAGIRTDLAGEFPDADWQQFTIMLKAVRDRLLTMRADGQANAA</sequence>
<dbReference type="Proteomes" id="UP000630142">
    <property type="component" value="Unassembled WGS sequence"/>
</dbReference>
<dbReference type="InterPro" id="IPR036388">
    <property type="entry name" value="WH-like_DNA-bd_sf"/>
</dbReference>
<dbReference type="EMBL" id="BMZQ01000002">
    <property type="protein sequence ID" value="GHD17789.1"/>
    <property type="molecule type" value="Genomic_DNA"/>
</dbReference>
<feature type="domain" description="HTH marR-type" evidence="4">
    <location>
        <begin position="1"/>
        <end position="141"/>
    </location>
</feature>
<organism evidence="5 6">
    <name type="scientific">Tianweitania populi</name>
    <dbReference type="NCBI Taxonomy" id="1607949"/>
    <lineage>
        <taxon>Bacteria</taxon>
        <taxon>Pseudomonadati</taxon>
        <taxon>Pseudomonadota</taxon>
        <taxon>Alphaproteobacteria</taxon>
        <taxon>Hyphomicrobiales</taxon>
        <taxon>Phyllobacteriaceae</taxon>
        <taxon>Tianweitania</taxon>
    </lineage>
</organism>
<reference evidence="5" key="1">
    <citation type="journal article" date="2014" name="Int. J. Syst. Evol. Microbiol.">
        <title>Complete genome sequence of Corynebacterium casei LMG S-19264T (=DSM 44701T), isolated from a smear-ripened cheese.</title>
        <authorList>
            <consortium name="US DOE Joint Genome Institute (JGI-PGF)"/>
            <person name="Walter F."/>
            <person name="Albersmeier A."/>
            <person name="Kalinowski J."/>
            <person name="Ruckert C."/>
        </authorList>
    </citation>
    <scope>NUCLEOTIDE SEQUENCE</scope>
    <source>
        <strain evidence="5">KCTC 42249</strain>
    </source>
</reference>
<dbReference type="AlphaFoldDB" id="A0A8J3DRE3"/>
<proteinExistence type="predicted"/>
<comment type="caution">
    <text evidence="5">The sequence shown here is derived from an EMBL/GenBank/DDBJ whole genome shotgun (WGS) entry which is preliminary data.</text>
</comment>
<dbReference type="InterPro" id="IPR000835">
    <property type="entry name" value="HTH_MarR-typ"/>
</dbReference>
<dbReference type="PRINTS" id="PR00598">
    <property type="entry name" value="HTHMARR"/>
</dbReference>
<dbReference type="SUPFAM" id="SSF46785">
    <property type="entry name" value="Winged helix' DNA-binding domain"/>
    <property type="match status" value="1"/>
</dbReference>
<dbReference type="PROSITE" id="PS50995">
    <property type="entry name" value="HTH_MARR_2"/>
    <property type="match status" value="1"/>
</dbReference>
<dbReference type="SMART" id="SM00347">
    <property type="entry name" value="HTH_MARR"/>
    <property type="match status" value="1"/>
</dbReference>
<keyword evidence="6" id="KW-1185">Reference proteome</keyword>
<dbReference type="Pfam" id="PF01047">
    <property type="entry name" value="MarR"/>
    <property type="match status" value="1"/>
</dbReference>
<dbReference type="GO" id="GO:0003700">
    <property type="term" value="F:DNA-binding transcription factor activity"/>
    <property type="evidence" value="ECO:0007669"/>
    <property type="project" value="InterPro"/>
</dbReference>
<keyword evidence="1" id="KW-0805">Transcription regulation</keyword>
<evidence type="ECO:0000256" key="3">
    <source>
        <dbReference type="ARBA" id="ARBA00023163"/>
    </source>
</evidence>
<dbReference type="InterPro" id="IPR036390">
    <property type="entry name" value="WH_DNA-bd_sf"/>
</dbReference>